<evidence type="ECO:0000313" key="1">
    <source>
        <dbReference type="EMBL" id="GGM23784.1"/>
    </source>
</evidence>
<reference evidence="2" key="1">
    <citation type="journal article" date="2019" name="Int. J. Syst. Evol. Microbiol.">
        <title>The Global Catalogue of Microorganisms (GCM) 10K type strain sequencing project: providing services to taxonomists for standard genome sequencing and annotation.</title>
        <authorList>
            <consortium name="The Broad Institute Genomics Platform"/>
            <consortium name="The Broad Institute Genome Sequencing Center for Infectious Disease"/>
            <person name="Wu L."/>
            <person name="Ma J."/>
        </authorList>
    </citation>
    <scope>NUCLEOTIDE SEQUENCE [LARGE SCALE GENOMIC DNA]</scope>
    <source>
        <strain evidence="2">JCM 13501</strain>
    </source>
</reference>
<name>A0ABQ2H2F0_9PSED</name>
<accession>A0ABQ2H2F0</accession>
<keyword evidence="2" id="KW-1185">Reference proteome</keyword>
<sequence>MFPYRIPKRRIPSWSIRLARTTNTARLEFGIRLPKRLSFTALGIMGGGALDRVSERQGVTCMEPLSIQQ</sequence>
<comment type="caution">
    <text evidence="1">The sequence shown here is derived from an EMBL/GenBank/DDBJ whole genome shotgun (WGS) entry which is preliminary data.</text>
</comment>
<proteinExistence type="predicted"/>
<dbReference type="Proteomes" id="UP000616499">
    <property type="component" value="Unassembled WGS sequence"/>
</dbReference>
<dbReference type="EMBL" id="BMNW01000009">
    <property type="protein sequence ID" value="GGM23784.1"/>
    <property type="molecule type" value="Genomic_DNA"/>
</dbReference>
<gene>
    <name evidence="1" type="ORF">GCM10009425_38340</name>
</gene>
<evidence type="ECO:0000313" key="2">
    <source>
        <dbReference type="Proteomes" id="UP000616499"/>
    </source>
</evidence>
<protein>
    <submittedName>
        <fullName evidence="1">Uncharacterized protein</fullName>
    </submittedName>
</protein>
<organism evidence="1 2">
    <name type="scientific">Pseudomonas asuensis</name>
    <dbReference type="NCBI Taxonomy" id="1825787"/>
    <lineage>
        <taxon>Bacteria</taxon>
        <taxon>Pseudomonadati</taxon>
        <taxon>Pseudomonadota</taxon>
        <taxon>Gammaproteobacteria</taxon>
        <taxon>Pseudomonadales</taxon>
        <taxon>Pseudomonadaceae</taxon>
        <taxon>Pseudomonas</taxon>
    </lineage>
</organism>